<organism evidence="2 3">
    <name type="scientific">Paenibacillus pini JCM 16418</name>
    <dbReference type="NCBI Taxonomy" id="1236976"/>
    <lineage>
        <taxon>Bacteria</taxon>
        <taxon>Bacillati</taxon>
        <taxon>Bacillota</taxon>
        <taxon>Bacilli</taxon>
        <taxon>Bacillales</taxon>
        <taxon>Paenibacillaceae</taxon>
        <taxon>Paenibacillus</taxon>
    </lineage>
</organism>
<protein>
    <submittedName>
        <fullName evidence="2">Phage-tail assembly-like protein</fullName>
    </submittedName>
</protein>
<keyword evidence="3" id="KW-1185">Reference proteome</keyword>
<gene>
    <name evidence="2" type="ORF">JCM16418_4951</name>
</gene>
<dbReference type="InterPro" id="IPR043472">
    <property type="entry name" value="Macro_dom-like"/>
</dbReference>
<feature type="domain" description="Macro" evidence="1">
    <location>
        <begin position="13"/>
        <end position="204"/>
    </location>
</feature>
<dbReference type="OrthoDB" id="9780211at2"/>
<dbReference type="Pfam" id="PF01661">
    <property type="entry name" value="Macro"/>
    <property type="match status" value="1"/>
</dbReference>
<sequence length="204" mass="23443">MNIILFSNQLELCRAWETAFKGCEDVKILHDDFYNIATSYAIDCIVSPANSYGLMDGGFDGVLTKYFGNQLMERVQRDIIRTYWGEQPIGTSSIIVTHNDKIPYIAHSPTMKYPMVIRNTDNCYQATKAVFKSVKDFNMYNYMQNPIKTLAFTGMGTGTGQLPFNAAAKQMRMAYNDMKKPPDQIDWAYVNDQRDRVHNSLYDY</sequence>
<dbReference type="Proteomes" id="UP000019364">
    <property type="component" value="Unassembled WGS sequence"/>
</dbReference>
<reference evidence="2 3" key="1">
    <citation type="journal article" date="2014" name="Genome Announc.">
        <title>Draft Genome Sequence of Paenibacillus pini JCM 16418T, Isolated from the Rhizosphere of Pine Tree.</title>
        <authorList>
            <person name="Yuki M."/>
            <person name="Oshima K."/>
            <person name="Suda W."/>
            <person name="Oshida Y."/>
            <person name="Kitamura K."/>
            <person name="Iida Y."/>
            <person name="Hattori M."/>
            <person name="Ohkuma M."/>
        </authorList>
    </citation>
    <scope>NUCLEOTIDE SEQUENCE [LARGE SCALE GENOMIC DNA]</scope>
    <source>
        <strain evidence="2 3">JCM 16418</strain>
    </source>
</reference>
<dbReference type="InterPro" id="IPR002589">
    <property type="entry name" value="Macro_dom"/>
</dbReference>
<dbReference type="RefSeq" id="WP_036653409.1">
    <property type="nucleotide sequence ID" value="NZ_BAVZ01000033.1"/>
</dbReference>
<dbReference type="AlphaFoldDB" id="W7Z160"/>
<evidence type="ECO:0000259" key="1">
    <source>
        <dbReference type="PROSITE" id="PS51154"/>
    </source>
</evidence>
<dbReference type="SUPFAM" id="SSF52949">
    <property type="entry name" value="Macro domain-like"/>
    <property type="match status" value="1"/>
</dbReference>
<dbReference type="PROSITE" id="PS51154">
    <property type="entry name" value="MACRO"/>
    <property type="match status" value="1"/>
</dbReference>
<dbReference type="Gene3D" id="3.40.220.10">
    <property type="entry name" value="Leucine Aminopeptidase, subunit E, domain 1"/>
    <property type="match status" value="1"/>
</dbReference>
<dbReference type="STRING" id="1236976.JCM16418_4951"/>
<dbReference type="EMBL" id="BAVZ01000033">
    <property type="protein sequence ID" value="GAF10731.1"/>
    <property type="molecule type" value="Genomic_DNA"/>
</dbReference>
<dbReference type="SMART" id="SM00506">
    <property type="entry name" value="A1pp"/>
    <property type="match status" value="1"/>
</dbReference>
<accession>W7Z160</accession>
<name>W7Z160_9BACL</name>
<dbReference type="eggNOG" id="COG2110">
    <property type="taxonomic scope" value="Bacteria"/>
</dbReference>
<proteinExistence type="predicted"/>
<evidence type="ECO:0000313" key="3">
    <source>
        <dbReference type="Proteomes" id="UP000019364"/>
    </source>
</evidence>
<evidence type="ECO:0000313" key="2">
    <source>
        <dbReference type="EMBL" id="GAF10731.1"/>
    </source>
</evidence>
<comment type="caution">
    <text evidence="2">The sequence shown here is derived from an EMBL/GenBank/DDBJ whole genome shotgun (WGS) entry which is preliminary data.</text>
</comment>